<feature type="transmembrane region" description="Helical" evidence="2">
    <location>
        <begin position="9"/>
        <end position="28"/>
    </location>
</feature>
<feature type="compositionally biased region" description="Acidic residues" evidence="1">
    <location>
        <begin position="57"/>
        <end position="66"/>
    </location>
</feature>
<gene>
    <name evidence="3" type="ORF">DU484_12430</name>
</gene>
<dbReference type="GeneID" id="37287798"/>
<evidence type="ECO:0000313" key="3">
    <source>
        <dbReference type="EMBL" id="AXG10586.1"/>
    </source>
</evidence>
<organism evidence="3 4">
    <name type="scientific">Haloplanus rubicundus</name>
    <dbReference type="NCBI Taxonomy" id="1547898"/>
    <lineage>
        <taxon>Archaea</taxon>
        <taxon>Methanobacteriati</taxon>
        <taxon>Methanobacteriota</taxon>
        <taxon>Stenosarchaea group</taxon>
        <taxon>Halobacteria</taxon>
        <taxon>Halobacteriales</taxon>
        <taxon>Haloferacaceae</taxon>
        <taxon>Haloplanus</taxon>
    </lineage>
</organism>
<dbReference type="RefSeq" id="WP_114606079.1">
    <property type="nucleotide sequence ID" value="NZ_CP031148.1"/>
</dbReference>
<evidence type="ECO:0008006" key="5">
    <source>
        <dbReference type="Google" id="ProtNLM"/>
    </source>
</evidence>
<evidence type="ECO:0000256" key="2">
    <source>
        <dbReference type="SAM" id="Phobius"/>
    </source>
</evidence>
<dbReference type="InterPro" id="IPR028974">
    <property type="entry name" value="TSP_type-3_rpt"/>
</dbReference>
<keyword evidence="2" id="KW-0472">Membrane</keyword>
<feature type="region of interest" description="Disordered" evidence="1">
    <location>
        <begin position="46"/>
        <end position="95"/>
    </location>
</feature>
<accession>A0A345EEG4</accession>
<dbReference type="Gene3D" id="4.10.1080.10">
    <property type="entry name" value="TSP type-3 repeat"/>
    <property type="match status" value="1"/>
</dbReference>
<evidence type="ECO:0000313" key="4">
    <source>
        <dbReference type="Proteomes" id="UP000252985"/>
    </source>
</evidence>
<dbReference type="GO" id="GO:0005509">
    <property type="term" value="F:calcium ion binding"/>
    <property type="evidence" value="ECO:0007669"/>
    <property type="project" value="InterPro"/>
</dbReference>
<dbReference type="SUPFAM" id="SSF103647">
    <property type="entry name" value="TSP type-3 repeat"/>
    <property type="match status" value="1"/>
</dbReference>
<dbReference type="KEGG" id="haq:DU484_12430"/>
<dbReference type="AlphaFoldDB" id="A0A345EEG4"/>
<evidence type="ECO:0000256" key="1">
    <source>
        <dbReference type="SAM" id="MobiDB-lite"/>
    </source>
</evidence>
<keyword evidence="2" id="KW-1133">Transmembrane helix</keyword>
<reference evidence="3 4" key="1">
    <citation type="submission" date="2018-07" db="EMBL/GenBank/DDBJ databases">
        <title>Genome sequences of Haloplanus sp. CBA1112.</title>
        <authorList>
            <person name="Kim Y.B."/>
            <person name="Roh S.W."/>
        </authorList>
    </citation>
    <scope>NUCLEOTIDE SEQUENCE [LARGE SCALE GENOMIC DNA]</scope>
    <source>
        <strain evidence="3 4">CBA1112</strain>
    </source>
</reference>
<dbReference type="EMBL" id="CP031148">
    <property type="protein sequence ID" value="AXG10586.1"/>
    <property type="molecule type" value="Genomic_DNA"/>
</dbReference>
<dbReference type="Proteomes" id="UP000252985">
    <property type="component" value="Chromosome"/>
</dbReference>
<keyword evidence="2" id="KW-0812">Transmembrane</keyword>
<proteinExistence type="predicted"/>
<sequence length="95" mass="10182">MSWTEKQRITIVAIVVLVGAVPLLWGIGDVRVAQATEEKRHDLVNQTVTARHAPTDYDGDGLDDSTDQCPTRPETTNGFQDSDGCPDVVATTGAS</sequence>
<protein>
    <recommendedName>
        <fullName evidence="5">Thrombospondin</fullName>
    </recommendedName>
</protein>
<name>A0A345EEG4_9EURY</name>